<sequence length="324" mass="37644">MSFSYEHSLEAWKPMVDHKDARIRVLELYPLPWYLRWVPTSWESYIPLRASLVWTPLAEIRVSRRRGPNEVSNDVVPIGDTEIPATNETTQFASSSASQENSVNQAKLDSTLSKVYPSYKALSYTWGDGKAKGDIGINGTNLTITLSLTTALYHLRHRSEPMKIWIDQISINQDDLQEKTEQVQLMDRIYRNTEETLVWLGPAQSGSEALMNVFNKMGAFAERFELYSYYTKEKHPELRAIEDKVNPEDVKTVEYHDFCDSVMGDFTYALFESLIAFYSLPWFRRAWVRTVKYTSQSMHQLMTCRLFKNSVCRQKLHSYTERKG</sequence>
<dbReference type="InterPro" id="IPR052895">
    <property type="entry name" value="HetReg/Transcr_Mod"/>
</dbReference>
<evidence type="ECO:0000313" key="2">
    <source>
        <dbReference type="EMBL" id="KAF1915993.1"/>
    </source>
</evidence>
<dbReference type="AlphaFoldDB" id="A0A6A5QKM4"/>
<dbReference type="Pfam" id="PF06985">
    <property type="entry name" value="HET"/>
    <property type="match status" value="1"/>
</dbReference>
<keyword evidence="3" id="KW-1185">Reference proteome</keyword>
<reference evidence="2" key="1">
    <citation type="journal article" date="2020" name="Stud. Mycol.">
        <title>101 Dothideomycetes genomes: a test case for predicting lifestyles and emergence of pathogens.</title>
        <authorList>
            <person name="Haridas S."/>
            <person name="Albert R."/>
            <person name="Binder M."/>
            <person name="Bloem J."/>
            <person name="Labutti K."/>
            <person name="Salamov A."/>
            <person name="Andreopoulos B."/>
            <person name="Baker S."/>
            <person name="Barry K."/>
            <person name="Bills G."/>
            <person name="Bluhm B."/>
            <person name="Cannon C."/>
            <person name="Castanera R."/>
            <person name="Culley D."/>
            <person name="Daum C."/>
            <person name="Ezra D."/>
            <person name="Gonzalez J."/>
            <person name="Henrissat B."/>
            <person name="Kuo A."/>
            <person name="Liang C."/>
            <person name="Lipzen A."/>
            <person name="Lutzoni F."/>
            <person name="Magnuson J."/>
            <person name="Mondo S."/>
            <person name="Nolan M."/>
            <person name="Ohm R."/>
            <person name="Pangilinan J."/>
            <person name="Park H.-J."/>
            <person name="Ramirez L."/>
            <person name="Alfaro M."/>
            <person name="Sun H."/>
            <person name="Tritt A."/>
            <person name="Yoshinaga Y."/>
            <person name="Zwiers L.-H."/>
            <person name="Turgeon B."/>
            <person name="Goodwin S."/>
            <person name="Spatafora J."/>
            <person name="Crous P."/>
            <person name="Grigoriev I."/>
        </authorList>
    </citation>
    <scope>NUCLEOTIDE SEQUENCE</scope>
    <source>
        <strain evidence="2">HMLAC05119</strain>
    </source>
</reference>
<protein>
    <submittedName>
        <fullName evidence="2">Heterokaryon incompatibility protein-domain-containing protein</fullName>
    </submittedName>
</protein>
<dbReference type="PANTHER" id="PTHR24148:SF82">
    <property type="entry name" value="HETEROKARYON INCOMPATIBILITY DOMAIN-CONTAINING PROTEIN"/>
    <property type="match status" value="1"/>
</dbReference>
<name>A0A6A5QKM4_AMPQU</name>
<evidence type="ECO:0000259" key="1">
    <source>
        <dbReference type="Pfam" id="PF06985"/>
    </source>
</evidence>
<dbReference type="EMBL" id="ML979135">
    <property type="protein sequence ID" value="KAF1915993.1"/>
    <property type="molecule type" value="Genomic_DNA"/>
</dbReference>
<organism evidence="2 3">
    <name type="scientific">Ampelomyces quisqualis</name>
    <name type="common">Powdery mildew agent</name>
    <dbReference type="NCBI Taxonomy" id="50730"/>
    <lineage>
        <taxon>Eukaryota</taxon>
        <taxon>Fungi</taxon>
        <taxon>Dikarya</taxon>
        <taxon>Ascomycota</taxon>
        <taxon>Pezizomycotina</taxon>
        <taxon>Dothideomycetes</taxon>
        <taxon>Pleosporomycetidae</taxon>
        <taxon>Pleosporales</taxon>
        <taxon>Pleosporineae</taxon>
        <taxon>Phaeosphaeriaceae</taxon>
        <taxon>Ampelomyces</taxon>
    </lineage>
</organism>
<evidence type="ECO:0000313" key="3">
    <source>
        <dbReference type="Proteomes" id="UP000800096"/>
    </source>
</evidence>
<proteinExistence type="predicted"/>
<dbReference type="Proteomes" id="UP000800096">
    <property type="component" value="Unassembled WGS sequence"/>
</dbReference>
<dbReference type="PANTHER" id="PTHR24148">
    <property type="entry name" value="ANKYRIN REPEAT DOMAIN-CONTAINING PROTEIN 39 HOMOLOG-RELATED"/>
    <property type="match status" value="1"/>
</dbReference>
<gene>
    <name evidence="2" type="ORF">BDU57DRAFT_496120</name>
</gene>
<dbReference type="OrthoDB" id="2157530at2759"/>
<feature type="domain" description="Heterokaryon incompatibility" evidence="1">
    <location>
        <begin position="119"/>
        <end position="288"/>
    </location>
</feature>
<dbReference type="InterPro" id="IPR010730">
    <property type="entry name" value="HET"/>
</dbReference>
<accession>A0A6A5QKM4</accession>